<dbReference type="EMBL" id="RWGY01000002">
    <property type="protein sequence ID" value="TVU50587.1"/>
    <property type="molecule type" value="Genomic_DNA"/>
</dbReference>
<accession>A0A5J9WRN5</accession>
<proteinExistence type="predicted"/>
<dbReference type="AlphaFoldDB" id="A0A5J9WRN5"/>
<name>A0A5J9WRN5_9POAL</name>
<evidence type="ECO:0000313" key="1">
    <source>
        <dbReference type="EMBL" id="TVU50587.1"/>
    </source>
</evidence>
<protein>
    <submittedName>
        <fullName evidence="1">Uncharacterized protein</fullName>
    </submittedName>
</protein>
<keyword evidence="2" id="KW-1185">Reference proteome</keyword>
<dbReference type="Proteomes" id="UP000324897">
    <property type="component" value="Chromosome 6"/>
</dbReference>
<gene>
    <name evidence="1" type="ORF">EJB05_01964</name>
</gene>
<organism evidence="1 2">
    <name type="scientific">Eragrostis curvula</name>
    <name type="common">weeping love grass</name>
    <dbReference type="NCBI Taxonomy" id="38414"/>
    <lineage>
        <taxon>Eukaryota</taxon>
        <taxon>Viridiplantae</taxon>
        <taxon>Streptophyta</taxon>
        <taxon>Embryophyta</taxon>
        <taxon>Tracheophyta</taxon>
        <taxon>Spermatophyta</taxon>
        <taxon>Magnoliopsida</taxon>
        <taxon>Liliopsida</taxon>
        <taxon>Poales</taxon>
        <taxon>Poaceae</taxon>
        <taxon>PACMAD clade</taxon>
        <taxon>Chloridoideae</taxon>
        <taxon>Eragrostideae</taxon>
        <taxon>Eragrostidinae</taxon>
        <taxon>Eragrostis</taxon>
    </lineage>
</organism>
<reference evidence="1 2" key="1">
    <citation type="journal article" date="2019" name="Sci. Rep.">
        <title>A high-quality genome of Eragrostis curvula grass provides insights into Poaceae evolution and supports new strategies to enhance forage quality.</title>
        <authorList>
            <person name="Carballo J."/>
            <person name="Santos B.A.C.M."/>
            <person name="Zappacosta D."/>
            <person name="Garbus I."/>
            <person name="Selva J.P."/>
            <person name="Gallo C.A."/>
            <person name="Diaz A."/>
            <person name="Albertini E."/>
            <person name="Caccamo M."/>
            <person name="Echenique V."/>
        </authorList>
    </citation>
    <scope>NUCLEOTIDE SEQUENCE [LARGE SCALE GENOMIC DNA]</scope>
    <source>
        <strain evidence="2">cv. Victoria</strain>
        <tissue evidence="1">Leaf</tissue>
    </source>
</reference>
<sequence length="117" mass="12678">MEIPAAGARTRGARHRRTWAARYIRVSLGPGAGTTNRSAPVDKGGAGRVHGGARGVTLPFPRVVALVVITTSPLMRFGCRHAAAEMSCRADEWPRLMRTCAPRTNSKILHSGQFSKW</sequence>
<comment type="caution">
    <text evidence="1">The sequence shown here is derived from an EMBL/GenBank/DDBJ whole genome shotgun (WGS) entry which is preliminary data.</text>
</comment>
<evidence type="ECO:0000313" key="2">
    <source>
        <dbReference type="Proteomes" id="UP000324897"/>
    </source>
</evidence>
<dbReference type="Gramene" id="TVU50587">
    <property type="protein sequence ID" value="TVU50587"/>
    <property type="gene ID" value="EJB05_01964"/>
</dbReference>